<dbReference type="AlphaFoldDB" id="A0AAE1KJY5"/>
<keyword evidence="4" id="KW-1185">Reference proteome</keyword>
<evidence type="ECO:0000313" key="4">
    <source>
        <dbReference type="Proteomes" id="UP001293593"/>
    </source>
</evidence>
<feature type="domain" description="Retrotransposon gag" evidence="2">
    <location>
        <begin position="49"/>
        <end position="131"/>
    </location>
</feature>
<evidence type="ECO:0000259" key="2">
    <source>
        <dbReference type="Pfam" id="PF03732"/>
    </source>
</evidence>
<dbReference type="Pfam" id="PF03732">
    <property type="entry name" value="Retrotrans_gag"/>
    <property type="match status" value="1"/>
</dbReference>
<protein>
    <recommendedName>
        <fullName evidence="2">Retrotransposon gag domain-containing protein</fullName>
    </recommendedName>
</protein>
<dbReference type="EMBL" id="JAWXYG010000004">
    <property type="protein sequence ID" value="KAK4275750.1"/>
    <property type="molecule type" value="Genomic_DNA"/>
</dbReference>
<accession>A0AAE1KJY5</accession>
<dbReference type="InterPro" id="IPR005162">
    <property type="entry name" value="Retrotrans_gag_dom"/>
</dbReference>
<dbReference type="Proteomes" id="UP001293593">
    <property type="component" value="Unassembled WGS sequence"/>
</dbReference>
<comment type="caution">
    <text evidence="3">The sequence shown here is derived from an EMBL/GenBank/DDBJ whole genome shotgun (WGS) entry which is preliminary data.</text>
</comment>
<evidence type="ECO:0000313" key="3">
    <source>
        <dbReference type="EMBL" id="KAK4275750.1"/>
    </source>
</evidence>
<feature type="region of interest" description="Disordered" evidence="1">
    <location>
        <begin position="185"/>
        <end position="206"/>
    </location>
</feature>
<gene>
    <name evidence="3" type="ORF">QN277_018781</name>
</gene>
<proteinExistence type="predicted"/>
<evidence type="ECO:0000256" key="1">
    <source>
        <dbReference type="SAM" id="MobiDB-lite"/>
    </source>
</evidence>
<organism evidence="3 4">
    <name type="scientific">Acacia crassicarpa</name>
    <name type="common">northern wattle</name>
    <dbReference type="NCBI Taxonomy" id="499986"/>
    <lineage>
        <taxon>Eukaryota</taxon>
        <taxon>Viridiplantae</taxon>
        <taxon>Streptophyta</taxon>
        <taxon>Embryophyta</taxon>
        <taxon>Tracheophyta</taxon>
        <taxon>Spermatophyta</taxon>
        <taxon>Magnoliopsida</taxon>
        <taxon>eudicotyledons</taxon>
        <taxon>Gunneridae</taxon>
        <taxon>Pentapetalae</taxon>
        <taxon>rosids</taxon>
        <taxon>fabids</taxon>
        <taxon>Fabales</taxon>
        <taxon>Fabaceae</taxon>
        <taxon>Caesalpinioideae</taxon>
        <taxon>mimosoid clade</taxon>
        <taxon>Acacieae</taxon>
        <taxon>Acacia</taxon>
    </lineage>
</organism>
<sequence length="206" mass="24732">MLTVWKHLDRFHPETFSGGLPTEAESWIDRLEMLFESIGCDKYQKVIAAKTLLKGGALDWWNTVKPADGHQLDWSEFKRMFYDYYFPIEMRYQKEAEFFTLQQGEMDENTFIAQFMGLAKYVSQLNRTEEQHNNWLARQMFERCNDEVKARMGTYDVMTLEKLTAKIRDVCRRYKVAERSVRRDSHGRFSGRKEHNFQRERTRGRK</sequence>
<reference evidence="3" key="1">
    <citation type="submission" date="2023-10" db="EMBL/GenBank/DDBJ databases">
        <title>Chromosome-level genome of the transformable northern wattle, Acacia crassicarpa.</title>
        <authorList>
            <person name="Massaro I."/>
            <person name="Sinha N.R."/>
            <person name="Poethig S."/>
            <person name="Leichty A.R."/>
        </authorList>
    </citation>
    <scope>NUCLEOTIDE SEQUENCE</scope>
    <source>
        <strain evidence="3">Acra3RX</strain>
        <tissue evidence="3">Leaf</tissue>
    </source>
</reference>
<name>A0AAE1KJY5_9FABA</name>